<dbReference type="AlphaFoldDB" id="A0A085P7E1"/>
<accession>A0A085P7E1</accession>
<dbReference type="RefSeq" id="WP_000021267.1">
    <property type="nucleotide sequence ID" value="NZ_BDLJ01000054.1"/>
</dbReference>
<dbReference type="PANTHER" id="PTHR30083:SF1">
    <property type="entry name" value="TRANSCRIPTIONAL REGULATOR"/>
    <property type="match status" value="1"/>
</dbReference>
<reference evidence="4" key="4">
    <citation type="submission" date="2023-10" db="EMBL/GenBank/DDBJ databases">
        <title>Draft Genome Sequence of a Shiga toxin-producing Escherichia coli strain from deer meat showing an IS-element integration in the B-subunit of the Shiga toxin Stx2b gene.</title>
        <authorList>
            <person name="Projahn M."/>
            <person name="Borowiak M."/>
        </authorList>
    </citation>
    <scope>NUCLEOTIDE SEQUENCE</scope>
    <source>
        <strain evidence="4">BfR-EC-18960</strain>
    </source>
</reference>
<evidence type="ECO:0000313" key="3">
    <source>
        <dbReference type="EMBL" id="EFM8157288.1"/>
    </source>
</evidence>
<dbReference type="Proteomes" id="UP000555763">
    <property type="component" value="Unassembled WGS sequence"/>
</dbReference>
<evidence type="ECO:0000313" key="2">
    <source>
        <dbReference type="EMBL" id="EFJ6484496.1"/>
    </source>
</evidence>
<dbReference type="EMBL" id="JAWPMK010000001">
    <property type="protein sequence ID" value="MDW9351517.1"/>
    <property type="molecule type" value="Genomic_DNA"/>
</dbReference>
<reference evidence="3 8" key="2">
    <citation type="submission" date="2020-02" db="EMBL/GenBank/DDBJ databases">
        <authorList>
            <consortium name="PulseNet: The National Subtyping Network for Foodborne Disease Surveillance"/>
            <person name="Tarr C.L."/>
            <person name="Trees E."/>
            <person name="Katz L.S."/>
            <person name="Carleton-Romer H.A."/>
            <person name="Stroika S."/>
            <person name="Kucerova Z."/>
            <person name="Roache K.F."/>
            <person name="Sabol A.L."/>
            <person name="Besser J."/>
            <person name="Gerner-Smidt P."/>
        </authorList>
    </citation>
    <scope>NUCLEOTIDE SEQUENCE [LARGE SCALE GENOMIC DNA]</scope>
    <source>
        <strain evidence="3 8">PNUSAE002719</strain>
    </source>
</reference>
<dbReference type="CDD" id="cd16397">
    <property type="entry name" value="IbrB_like"/>
    <property type="match status" value="1"/>
</dbReference>
<protein>
    <submittedName>
        <fullName evidence="2">ParB-like nuclease domain-containing protein</fullName>
    </submittedName>
    <submittedName>
        <fullName evidence="4">ParB/RepB/Spo0J family partition protein</fullName>
    </submittedName>
</protein>
<dbReference type="SUPFAM" id="SSF110849">
    <property type="entry name" value="ParB/Sulfiredoxin"/>
    <property type="match status" value="1"/>
</dbReference>
<evidence type="ECO:0000313" key="1">
    <source>
        <dbReference type="EMBL" id="EFG2163704.1"/>
    </source>
</evidence>
<dbReference type="Proteomes" id="UP000711811">
    <property type="component" value="Unassembled WGS sequence"/>
</dbReference>
<reference evidence="2 7" key="3">
    <citation type="submission" date="2020-02" db="EMBL/GenBank/DDBJ databases">
        <authorList>
            <person name="Ashton P.M."/>
            <person name="Dallman T."/>
            <person name="Nair S."/>
            <person name="De Pinna E."/>
            <person name="Peters T."/>
            <person name="Grant K."/>
        </authorList>
    </citation>
    <scope>NUCLEOTIDE SEQUENCE</scope>
    <source>
        <strain evidence="1 7">188143</strain>
        <strain evidence="2">93335</strain>
    </source>
</reference>
<reference evidence="5 6" key="1">
    <citation type="submission" date="2018-12" db="EMBL/GenBank/DDBJ databases">
        <title>Food and Water Safety Consortium.</title>
        <authorList>
            <person name="Tyson S."/>
            <person name="Peterson C.-L."/>
            <person name="Olson A."/>
            <person name="Tyler S."/>
            <person name="Cabral J."/>
            <person name="Lynch T."/>
            <person name="Knox N."/>
            <person name="Van Domselaar G."/>
            <person name="Graham M."/>
        </authorList>
    </citation>
    <scope>NUCLEOTIDE SEQUENCE [LARGE SCALE GENOMIC DNA]</scope>
    <source>
        <strain evidence="5 6">FWSEC0384</strain>
    </source>
</reference>
<comment type="caution">
    <text evidence="2">The sequence shown here is derived from an EMBL/GenBank/DDBJ whole genome shotgun (WGS) entry which is preliminary data.</text>
</comment>
<sequence>MSIEQIINEINVYLNSLKKEDERIDAINKIKIELHRSSPFYAEPVDCVIWIKNNLIEANDYNPNVMAPSEKRLLTHSLLVDGFTQPVVTLAQKGKYTVIDGFHRQMLGKSTTKLEKKLKGYLPVTCIKHDNNFKAYSIASTIRHNRARGKHQIDALSDIVRDLSRMGWDDLRIGSELGMDTDEVLRLKQISGLTELFEEENFSPAWTIK</sequence>
<dbReference type="GO" id="GO:0071453">
    <property type="term" value="P:cellular response to oxygen levels"/>
    <property type="evidence" value="ECO:0007669"/>
    <property type="project" value="TreeGrafter"/>
</dbReference>
<gene>
    <name evidence="2" type="ORF">A2J79_004934</name>
    <name evidence="3" type="ORF">A5U30_005063</name>
    <name evidence="1" type="ORF">BRV02_004871</name>
    <name evidence="5" type="ORF">C9160_25255</name>
    <name evidence="4" type="ORF">R8G00_18420</name>
</gene>
<evidence type="ECO:0000313" key="8">
    <source>
        <dbReference type="Proteomes" id="UP000555763"/>
    </source>
</evidence>
<dbReference type="Proteomes" id="UP000534332">
    <property type="component" value="Unassembled WGS sequence"/>
</dbReference>
<proteinExistence type="predicted"/>
<dbReference type="EMBL" id="AASSGK010000064">
    <property type="protein sequence ID" value="EFG2163704.1"/>
    <property type="molecule type" value="Genomic_DNA"/>
</dbReference>
<dbReference type="Proteomes" id="UP001271591">
    <property type="component" value="Unassembled WGS sequence"/>
</dbReference>
<name>A0A085P7E1_ECOLX</name>
<dbReference type="EMBL" id="RRNI01000054">
    <property type="protein sequence ID" value="TJH15931.1"/>
    <property type="molecule type" value="Genomic_DNA"/>
</dbReference>
<dbReference type="EMBL" id="AATLZG010000061">
    <property type="protein sequence ID" value="EFM8157288.1"/>
    <property type="molecule type" value="Genomic_DNA"/>
</dbReference>
<evidence type="ECO:0000313" key="5">
    <source>
        <dbReference type="EMBL" id="TJH15931.1"/>
    </source>
</evidence>
<evidence type="ECO:0000313" key="7">
    <source>
        <dbReference type="Proteomes" id="UP000534332"/>
    </source>
</evidence>
<organism evidence="2 9">
    <name type="scientific">Escherichia coli</name>
    <dbReference type="NCBI Taxonomy" id="562"/>
    <lineage>
        <taxon>Bacteria</taxon>
        <taxon>Pseudomonadati</taxon>
        <taxon>Pseudomonadota</taxon>
        <taxon>Gammaproteobacteria</taxon>
        <taxon>Enterobacterales</taxon>
        <taxon>Enterobacteriaceae</taxon>
        <taxon>Escherichia</taxon>
    </lineage>
</organism>
<dbReference type="InterPro" id="IPR036086">
    <property type="entry name" value="ParB/Sulfiredoxin_sf"/>
</dbReference>
<evidence type="ECO:0000313" key="4">
    <source>
        <dbReference type="EMBL" id="MDW9351517.1"/>
    </source>
</evidence>
<dbReference type="PANTHER" id="PTHR30083">
    <property type="entry name" value="TRANSCRIPTIONAL REGULATOR-RELATED"/>
    <property type="match status" value="1"/>
</dbReference>
<dbReference type="EMBL" id="AATCLQ010000074">
    <property type="protein sequence ID" value="EFJ6484496.1"/>
    <property type="molecule type" value="Genomic_DNA"/>
</dbReference>
<evidence type="ECO:0000313" key="6">
    <source>
        <dbReference type="Proteomes" id="UP000306700"/>
    </source>
</evidence>
<dbReference type="Proteomes" id="UP000306700">
    <property type="component" value="Unassembled WGS sequence"/>
</dbReference>
<evidence type="ECO:0000313" key="9">
    <source>
        <dbReference type="Proteomes" id="UP000711811"/>
    </source>
</evidence>